<sequence>MSDDLIVFEQRDVLGKDFKIYGDPENPLFLAKDVADWIDYDPNKVNDMVTMVDDHEKLTETISWSGQGRKMWFLTEDGLYEVLFQSRKPIAKEFKRQVKQILKEIRRRGIYVTDVALENMLSSPDFGIRLLSEIKSEREKIAALEQKIEVDKPKVDFANALEATKDTIYIGDLAKLLQKNGTDIGQTRLFEWLRQNGYLMSGFSRNTPTQRSLEAGLLVIKEDIFEFPNGDVRISKTAMVTVKGQAYFMNLFAKRGVSIEQA</sequence>
<accession>A0A2U3JWJ9</accession>
<evidence type="ECO:0000259" key="1">
    <source>
        <dbReference type="PROSITE" id="PS51750"/>
    </source>
</evidence>
<gene>
    <name evidence="2" type="ORF">SBF1_1050006</name>
</gene>
<dbReference type="SMART" id="SM01040">
    <property type="entry name" value="Bro-N"/>
    <property type="match status" value="1"/>
</dbReference>
<dbReference type="Pfam" id="PF03374">
    <property type="entry name" value="ANT"/>
    <property type="match status" value="1"/>
</dbReference>
<dbReference type="AlphaFoldDB" id="A0A2U3JWJ9"/>
<protein>
    <submittedName>
        <fullName evidence="2">Putative phage-encoded protein</fullName>
    </submittedName>
</protein>
<dbReference type="Proteomes" id="UP000238916">
    <property type="component" value="Unassembled WGS sequence"/>
</dbReference>
<organism evidence="2 3">
    <name type="scientific">Candidatus Desulfosporosinus infrequens</name>
    <dbReference type="NCBI Taxonomy" id="2043169"/>
    <lineage>
        <taxon>Bacteria</taxon>
        <taxon>Bacillati</taxon>
        <taxon>Bacillota</taxon>
        <taxon>Clostridia</taxon>
        <taxon>Eubacteriales</taxon>
        <taxon>Desulfitobacteriaceae</taxon>
        <taxon>Desulfosporosinus</taxon>
    </lineage>
</organism>
<name>A0A2U3JWJ9_9FIRM</name>
<evidence type="ECO:0000313" key="3">
    <source>
        <dbReference type="Proteomes" id="UP000238916"/>
    </source>
</evidence>
<dbReference type="GO" id="GO:0003677">
    <property type="term" value="F:DNA binding"/>
    <property type="evidence" value="ECO:0007669"/>
    <property type="project" value="InterPro"/>
</dbReference>
<dbReference type="Pfam" id="PF02498">
    <property type="entry name" value="Bro-N"/>
    <property type="match status" value="1"/>
</dbReference>
<dbReference type="InterPro" id="IPR003497">
    <property type="entry name" value="BRO_N_domain"/>
</dbReference>
<dbReference type="OrthoDB" id="9812611at2"/>
<reference evidence="3" key="1">
    <citation type="submission" date="2018-02" db="EMBL/GenBank/DDBJ databases">
        <authorList>
            <person name="Hausmann B."/>
        </authorList>
    </citation>
    <scope>NUCLEOTIDE SEQUENCE [LARGE SCALE GENOMIC DNA]</scope>
    <source>
        <strain evidence="3">Peat soil MAG SbF1</strain>
    </source>
</reference>
<evidence type="ECO:0000313" key="2">
    <source>
        <dbReference type="EMBL" id="SPF31813.1"/>
    </source>
</evidence>
<dbReference type="EMBL" id="OMOF01000008">
    <property type="protein sequence ID" value="SPF31813.1"/>
    <property type="molecule type" value="Genomic_DNA"/>
</dbReference>
<proteinExistence type="predicted"/>
<feature type="domain" description="Bro-N" evidence="1">
    <location>
        <begin position="11"/>
        <end position="109"/>
    </location>
</feature>
<dbReference type="InterPro" id="IPR005039">
    <property type="entry name" value="Ant_C"/>
</dbReference>
<dbReference type="PROSITE" id="PS51750">
    <property type="entry name" value="BRO_N"/>
    <property type="match status" value="1"/>
</dbReference>